<proteinExistence type="predicted"/>
<reference evidence="1 2" key="1">
    <citation type="journal article" date="2018" name="Front. Plant Sci.">
        <title>Red Clover (Trifolium pratense) and Zigzag Clover (T. medium) - A Picture of Genomic Similarities and Differences.</title>
        <authorList>
            <person name="Dluhosova J."/>
            <person name="Istvanek J."/>
            <person name="Nedelnik J."/>
            <person name="Repkova J."/>
        </authorList>
    </citation>
    <scope>NUCLEOTIDE SEQUENCE [LARGE SCALE GENOMIC DNA]</scope>
    <source>
        <strain evidence="2">cv. 10/8</strain>
        <tissue evidence="1">Leaf</tissue>
    </source>
</reference>
<sequence length="40" mass="4190">MAASFGVPGEYRRESASSSLSLTAWLAQRASTNNIASMAV</sequence>
<comment type="caution">
    <text evidence="1">The sequence shown here is derived from an EMBL/GenBank/DDBJ whole genome shotgun (WGS) entry which is preliminary data.</text>
</comment>
<dbReference type="AlphaFoldDB" id="A0A392VX99"/>
<dbReference type="Proteomes" id="UP000265520">
    <property type="component" value="Unassembled WGS sequence"/>
</dbReference>
<evidence type="ECO:0000313" key="2">
    <source>
        <dbReference type="Proteomes" id="UP000265520"/>
    </source>
</evidence>
<accession>A0A392VX99</accession>
<organism evidence="1 2">
    <name type="scientific">Trifolium medium</name>
    <dbReference type="NCBI Taxonomy" id="97028"/>
    <lineage>
        <taxon>Eukaryota</taxon>
        <taxon>Viridiplantae</taxon>
        <taxon>Streptophyta</taxon>
        <taxon>Embryophyta</taxon>
        <taxon>Tracheophyta</taxon>
        <taxon>Spermatophyta</taxon>
        <taxon>Magnoliopsida</taxon>
        <taxon>eudicotyledons</taxon>
        <taxon>Gunneridae</taxon>
        <taxon>Pentapetalae</taxon>
        <taxon>rosids</taxon>
        <taxon>fabids</taxon>
        <taxon>Fabales</taxon>
        <taxon>Fabaceae</taxon>
        <taxon>Papilionoideae</taxon>
        <taxon>50 kb inversion clade</taxon>
        <taxon>NPAAA clade</taxon>
        <taxon>Hologalegina</taxon>
        <taxon>IRL clade</taxon>
        <taxon>Trifolieae</taxon>
        <taxon>Trifolium</taxon>
    </lineage>
</organism>
<dbReference type="EMBL" id="LXQA011290669">
    <property type="protein sequence ID" value="MCI92092.1"/>
    <property type="molecule type" value="Genomic_DNA"/>
</dbReference>
<name>A0A392VX99_9FABA</name>
<keyword evidence="2" id="KW-1185">Reference proteome</keyword>
<evidence type="ECO:0000313" key="1">
    <source>
        <dbReference type="EMBL" id="MCI92092.1"/>
    </source>
</evidence>
<protein>
    <submittedName>
        <fullName evidence="1">Uncharacterized protein</fullName>
    </submittedName>
</protein>